<evidence type="ECO:0000256" key="9">
    <source>
        <dbReference type="ARBA" id="ARBA00022989"/>
    </source>
</evidence>
<keyword evidence="18" id="KW-1185">Reference proteome</keyword>
<dbReference type="PANTHER" id="PTHR21266">
    <property type="entry name" value="IRON-SULFUR DOMAIN CONTAINING PROTEIN"/>
    <property type="match status" value="1"/>
</dbReference>
<comment type="subcellular location">
    <subcellularLocation>
        <location evidence="2">Membrane</location>
    </subcellularLocation>
    <subcellularLocation>
        <location evidence="1">Plastid</location>
        <location evidence="1">Chloroplast</location>
    </subcellularLocation>
</comment>
<dbReference type="InterPro" id="IPR017941">
    <property type="entry name" value="Rieske_2Fe-2S"/>
</dbReference>
<evidence type="ECO:0000256" key="1">
    <source>
        <dbReference type="ARBA" id="ARBA00004229"/>
    </source>
</evidence>
<keyword evidence="12" id="KW-0411">Iron-sulfur</keyword>
<dbReference type="GO" id="GO:0016020">
    <property type="term" value="C:membrane"/>
    <property type="evidence" value="ECO:0007669"/>
    <property type="project" value="UniProtKB-SubCell"/>
</dbReference>
<keyword evidence="4" id="KW-0934">Plastid</keyword>
<keyword evidence="7" id="KW-0479">Metal-binding</keyword>
<sequence>MAHSRVHSVNSTSQIPRNHASSHLIHRSQQASRSGYPLRQLQLNERPRQTRPLTSPEAVVLDRPATTAAPEHPDDLTSTSQEPFVWTKQWYAVSIMDALDAKKPNAISLLGKELVVWRDDAGQWVCMDDQCSHRLAPLSEGRLENNNIMCAYHAWSFNSKGDLVDVPQAHFTGEPDGNARACASRRACVAAYPTQVAQEMLFVWPESGAMAALEAANKKPVMSPYMNEQKPYRGENGEPVYTVGKPFQRDQPASWDFLMENLCDPAHFNPSHSEVAGDRRHEFTGMARIEELPEHLKVGALFNGAEGVGGLTTMLAGKGRSVDTSLHHVAMPGVLTQLYRNPKDIPGADFELLQIHLTPTKPGHCRIFVHFYMAGKKLPLPLKIIPRLTPAWIGHLQGLEITDGDNTFLIAQDRKTREIEAQKGLPWSKSYYMPTGADRMIAQMKKWVDTRGGGGPFPNAGPQAPIAKEHALDRLHQHTLTCPSCFAAYRTFRALRVVLAIAAGAFAAASMSTAFISGVAMHVPALFAAASLASSALAMVCNKFVRLLTYKPYEHHRR</sequence>
<evidence type="ECO:0000259" key="16">
    <source>
        <dbReference type="PROSITE" id="PS51296"/>
    </source>
</evidence>
<keyword evidence="8" id="KW-0809">Transit peptide</keyword>
<evidence type="ECO:0000256" key="12">
    <source>
        <dbReference type="ARBA" id="ARBA00023014"/>
    </source>
</evidence>
<proteinExistence type="predicted"/>
<dbReference type="Pfam" id="PF00355">
    <property type="entry name" value="Rieske"/>
    <property type="match status" value="1"/>
</dbReference>
<comment type="caution">
    <text evidence="17">The sequence shown here is derived from an EMBL/GenBank/DDBJ whole genome shotgun (WGS) entry which is preliminary data.</text>
</comment>
<evidence type="ECO:0000256" key="15">
    <source>
        <dbReference type="SAM" id="Phobius"/>
    </source>
</evidence>
<keyword evidence="5 15" id="KW-0812">Transmembrane</keyword>
<dbReference type="AlphaFoldDB" id="A0AAV1IKF6"/>
<dbReference type="InterPro" id="IPR050584">
    <property type="entry name" value="Cholesterol_7-desaturase"/>
</dbReference>
<feature type="transmembrane region" description="Helical" evidence="15">
    <location>
        <begin position="526"/>
        <end position="548"/>
    </location>
</feature>
<evidence type="ECO:0000313" key="17">
    <source>
        <dbReference type="EMBL" id="CAK0787162.1"/>
    </source>
</evidence>
<keyword evidence="3" id="KW-0150">Chloroplast</keyword>
<dbReference type="GO" id="GO:0046872">
    <property type="term" value="F:metal ion binding"/>
    <property type="evidence" value="ECO:0007669"/>
    <property type="project" value="UniProtKB-KW"/>
</dbReference>
<dbReference type="PROSITE" id="PS51296">
    <property type="entry name" value="RIESKE"/>
    <property type="match status" value="1"/>
</dbReference>
<keyword evidence="6" id="KW-0001">2Fe-2S</keyword>
<evidence type="ECO:0000256" key="10">
    <source>
        <dbReference type="ARBA" id="ARBA00023002"/>
    </source>
</evidence>
<gene>
    <name evidence="17" type="ORF">CVIRNUC_010378</name>
</gene>
<evidence type="ECO:0000256" key="8">
    <source>
        <dbReference type="ARBA" id="ARBA00022946"/>
    </source>
</evidence>
<evidence type="ECO:0000256" key="5">
    <source>
        <dbReference type="ARBA" id="ARBA00022692"/>
    </source>
</evidence>
<dbReference type="GO" id="GO:0010277">
    <property type="term" value="F:chlorophyllide a oxygenase activity"/>
    <property type="evidence" value="ECO:0007669"/>
    <property type="project" value="InterPro"/>
</dbReference>
<feature type="transmembrane region" description="Helical" evidence="15">
    <location>
        <begin position="497"/>
        <end position="520"/>
    </location>
</feature>
<evidence type="ECO:0000256" key="13">
    <source>
        <dbReference type="ARBA" id="ARBA00023136"/>
    </source>
</evidence>
<keyword evidence="10" id="KW-0560">Oxidoreductase</keyword>
<dbReference type="SUPFAM" id="SSF50022">
    <property type="entry name" value="ISP domain"/>
    <property type="match status" value="1"/>
</dbReference>
<evidence type="ECO:0000256" key="7">
    <source>
        <dbReference type="ARBA" id="ARBA00022723"/>
    </source>
</evidence>
<protein>
    <recommendedName>
        <fullName evidence="16">Rieske domain-containing protein</fullName>
    </recommendedName>
</protein>
<evidence type="ECO:0000256" key="3">
    <source>
        <dbReference type="ARBA" id="ARBA00022528"/>
    </source>
</evidence>
<dbReference type="GO" id="GO:0009507">
    <property type="term" value="C:chloroplast"/>
    <property type="evidence" value="ECO:0007669"/>
    <property type="project" value="UniProtKB-SubCell"/>
</dbReference>
<feature type="region of interest" description="Disordered" evidence="14">
    <location>
        <begin position="1"/>
        <end position="80"/>
    </location>
</feature>
<dbReference type="InterPro" id="IPR013626">
    <property type="entry name" value="PaO"/>
</dbReference>
<reference evidence="17 18" key="1">
    <citation type="submission" date="2023-10" db="EMBL/GenBank/DDBJ databases">
        <authorList>
            <person name="Maclean D."/>
            <person name="Macfadyen A."/>
        </authorList>
    </citation>
    <scope>NUCLEOTIDE SEQUENCE [LARGE SCALE GENOMIC DNA]</scope>
</reference>
<feature type="domain" description="Rieske" evidence="16">
    <location>
        <begin position="90"/>
        <end position="203"/>
    </location>
</feature>
<dbReference type="Gene3D" id="3.90.380.10">
    <property type="entry name" value="Naphthalene 1,2-dioxygenase Alpha Subunit, Chain A, domain 1"/>
    <property type="match status" value="1"/>
</dbReference>
<evidence type="ECO:0000256" key="6">
    <source>
        <dbReference type="ARBA" id="ARBA00022714"/>
    </source>
</evidence>
<keyword evidence="11" id="KW-0408">Iron</keyword>
<evidence type="ECO:0000256" key="14">
    <source>
        <dbReference type="SAM" id="MobiDB-lite"/>
    </source>
</evidence>
<dbReference type="SUPFAM" id="SSF55961">
    <property type="entry name" value="Bet v1-like"/>
    <property type="match status" value="1"/>
</dbReference>
<dbReference type="EMBL" id="CAUYUE010000016">
    <property type="protein sequence ID" value="CAK0787162.1"/>
    <property type="molecule type" value="Genomic_DNA"/>
</dbReference>
<evidence type="ECO:0000256" key="11">
    <source>
        <dbReference type="ARBA" id="ARBA00023004"/>
    </source>
</evidence>
<dbReference type="InterPro" id="IPR036922">
    <property type="entry name" value="Rieske_2Fe-2S_sf"/>
</dbReference>
<dbReference type="Gene3D" id="2.102.10.10">
    <property type="entry name" value="Rieske [2Fe-2S] iron-sulphur domain"/>
    <property type="match status" value="1"/>
</dbReference>
<dbReference type="PANTHER" id="PTHR21266:SF32">
    <property type="entry name" value="CHOLESTEROL 7-DESATURASE NVD"/>
    <property type="match status" value="1"/>
</dbReference>
<dbReference type="Proteomes" id="UP001314263">
    <property type="component" value="Unassembled WGS sequence"/>
</dbReference>
<organism evidence="17 18">
    <name type="scientific">Coccomyxa viridis</name>
    <dbReference type="NCBI Taxonomy" id="1274662"/>
    <lineage>
        <taxon>Eukaryota</taxon>
        <taxon>Viridiplantae</taxon>
        <taxon>Chlorophyta</taxon>
        <taxon>core chlorophytes</taxon>
        <taxon>Trebouxiophyceae</taxon>
        <taxon>Trebouxiophyceae incertae sedis</taxon>
        <taxon>Coccomyxaceae</taxon>
        <taxon>Coccomyxa</taxon>
    </lineage>
</organism>
<keyword evidence="13 15" id="KW-0472">Membrane</keyword>
<name>A0AAV1IKF6_9CHLO</name>
<accession>A0AAV1IKF6</accession>
<dbReference type="GO" id="GO:0051537">
    <property type="term" value="F:2 iron, 2 sulfur cluster binding"/>
    <property type="evidence" value="ECO:0007669"/>
    <property type="project" value="UniProtKB-KW"/>
</dbReference>
<evidence type="ECO:0000256" key="4">
    <source>
        <dbReference type="ARBA" id="ARBA00022640"/>
    </source>
</evidence>
<dbReference type="Pfam" id="PF08417">
    <property type="entry name" value="PaO"/>
    <property type="match status" value="1"/>
</dbReference>
<feature type="compositionally biased region" description="Polar residues" evidence="14">
    <location>
        <begin position="7"/>
        <end position="33"/>
    </location>
</feature>
<evidence type="ECO:0000256" key="2">
    <source>
        <dbReference type="ARBA" id="ARBA00004370"/>
    </source>
</evidence>
<evidence type="ECO:0000313" key="18">
    <source>
        <dbReference type="Proteomes" id="UP001314263"/>
    </source>
</evidence>
<keyword evidence="9 15" id="KW-1133">Transmembrane helix</keyword>